<evidence type="ECO:0000313" key="5">
    <source>
        <dbReference type="Proteomes" id="UP000366945"/>
    </source>
</evidence>
<keyword evidence="2" id="KW-0812">Transmembrane</keyword>
<dbReference type="GO" id="GO:0005737">
    <property type="term" value="C:cytoplasm"/>
    <property type="evidence" value="ECO:0007669"/>
    <property type="project" value="TreeGrafter"/>
</dbReference>
<dbReference type="PANTHER" id="PTHR13847:SF287">
    <property type="entry name" value="FAD-DEPENDENT OXIDOREDUCTASE DOMAIN-CONTAINING PROTEIN 1"/>
    <property type="match status" value="1"/>
</dbReference>
<dbReference type="SUPFAM" id="SSF54373">
    <property type="entry name" value="FAD-linked reductases, C-terminal domain"/>
    <property type="match status" value="1"/>
</dbReference>
<dbReference type="OrthoDB" id="9805337at2"/>
<evidence type="ECO:0000256" key="2">
    <source>
        <dbReference type="SAM" id="Phobius"/>
    </source>
</evidence>
<evidence type="ECO:0000259" key="3">
    <source>
        <dbReference type="Pfam" id="PF01266"/>
    </source>
</evidence>
<name>A0A5E4U370_9BURK</name>
<keyword evidence="2" id="KW-0472">Membrane</keyword>
<evidence type="ECO:0000313" key="4">
    <source>
        <dbReference type="EMBL" id="VVD93508.1"/>
    </source>
</evidence>
<dbReference type="GeneID" id="300403832"/>
<keyword evidence="1" id="KW-0560">Oxidoreductase</keyword>
<reference evidence="4 5" key="1">
    <citation type="submission" date="2019-08" db="EMBL/GenBank/DDBJ databases">
        <authorList>
            <person name="Peeters C."/>
        </authorList>
    </citation>
    <scope>NUCLEOTIDE SEQUENCE [LARGE SCALE GENOMIC DNA]</scope>
    <source>
        <strain evidence="4 5">LMG 31114</strain>
    </source>
</reference>
<organism evidence="4 5">
    <name type="scientific">Pandoraea pneumonica</name>
    <dbReference type="NCBI Taxonomy" id="2508299"/>
    <lineage>
        <taxon>Bacteria</taxon>
        <taxon>Pseudomonadati</taxon>
        <taxon>Pseudomonadota</taxon>
        <taxon>Betaproteobacteria</taxon>
        <taxon>Burkholderiales</taxon>
        <taxon>Burkholderiaceae</taxon>
        <taxon>Pandoraea</taxon>
    </lineage>
</organism>
<keyword evidence="5" id="KW-1185">Reference proteome</keyword>
<dbReference type="RefSeq" id="WP_150679010.1">
    <property type="nucleotide sequence ID" value="NZ_CABPSK010000001.1"/>
</dbReference>
<dbReference type="Pfam" id="PF01266">
    <property type="entry name" value="DAO"/>
    <property type="match status" value="1"/>
</dbReference>
<feature type="domain" description="FAD dependent oxidoreductase" evidence="3">
    <location>
        <begin position="7"/>
        <end position="341"/>
    </location>
</feature>
<protein>
    <submittedName>
        <fullName evidence="4">FAD-dependent oxidoreductase</fullName>
    </submittedName>
</protein>
<dbReference type="Proteomes" id="UP000366945">
    <property type="component" value="Unassembled WGS sequence"/>
</dbReference>
<dbReference type="EMBL" id="CABPSK010000001">
    <property type="protein sequence ID" value="VVD93508.1"/>
    <property type="molecule type" value="Genomic_DNA"/>
</dbReference>
<dbReference type="InterPro" id="IPR036188">
    <property type="entry name" value="FAD/NAD-bd_sf"/>
</dbReference>
<gene>
    <name evidence="4" type="ORF">PPN31114_01788</name>
</gene>
<dbReference type="SUPFAM" id="SSF51905">
    <property type="entry name" value="FAD/NAD(P)-binding domain"/>
    <property type="match status" value="1"/>
</dbReference>
<dbReference type="Gene3D" id="3.30.9.10">
    <property type="entry name" value="D-Amino Acid Oxidase, subunit A, domain 2"/>
    <property type="match status" value="1"/>
</dbReference>
<evidence type="ECO:0000256" key="1">
    <source>
        <dbReference type="ARBA" id="ARBA00023002"/>
    </source>
</evidence>
<keyword evidence="2" id="KW-1133">Transmembrane helix</keyword>
<feature type="transmembrane region" description="Helical" evidence="2">
    <location>
        <begin position="7"/>
        <end position="24"/>
    </location>
</feature>
<dbReference type="PANTHER" id="PTHR13847">
    <property type="entry name" value="SARCOSINE DEHYDROGENASE-RELATED"/>
    <property type="match status" value="1"/>
</dbReference>
<accession>A0A5E4U370</accession>
<dbReference type="InterPro" id="IPR006076">
    <property type="entry name" value="FAD-dep_OxRdtase"/>
</dbReference>
<dbReference type="AlphaFoldDB" id="A0A5E4U370"/>
<proteinExistence type="predicted"/>
<dbReference type="Gene3D" id="3.50.50.60">
    <property type="entry name" value="FAD/NAD(P)-binding domain"/>
    <property type="match status" value="1"/>
</dbReference>
<sequence length="367" mass="38897">MQKTSEIAVIGGGLVGMAIAYGLARRGESVVVLDGADDALRAARGNFGLVWVQGKGASCPNYARWSLHSANRWQAFADELEARTGVSVGFERPGGFNIAETAEELAAKVAVMQQLAASEPALTYEVLDHEALAERVPAIGDHVAGAIYSPHDGHVSPLYTLRALFTAFTQTGGTYVPNARVTNITPRAGAFHLDIEGGRTLDAGRVVLAAGLANRDLAPMVGLSAPVRPMRGQILVTERVAPFLSNPTIYVRQTVEGSVMLGDSAEDVGFDDGVTPDVIADIARRAISPFPLLRNVRVVRAWGALRVMTSDGLPIYEASRACPGAFLTTCHSGVTLAAAHCDTIVPWIMGGERPSLLNPFNAQRFAV</sequence>
<dbReference type="GO" id="GO:0016491">
    <property type="term" value="F:oxidoreductase activity"/>
    <property type="evidence" value="ECO:0007669"/>
    <property type="project" value="UniProtKB-KW"/>
</dbReference>